<organism evidence="1">
    <name type="scientific">marine metagenome</name>
    <dbReference type="NCBI Taxonomy" id="408172"/>
    <lineage>
        <taxon>unclassified sequences</taxon>
        <taxon>metagenomes</taxon>
        <taxon>ecological metagenomes</taxon>
    </lineage>
</organism>
<feature type="non-terminal residue" evidence="1">
    <location>
        <position position="1"/>
    </location>
</feature>
<name>A0A382PEG3_9ZZZZ</name>
<dbReference type="EMBL" id="UINC01106515">
    <property type="protein sequence ID" value="SVC71237.1"/>
    <property type="molecule type" value="Genomic_DNA"/>
</dbReference>
<reference evidence="1" key="1">
    <citation type="submission" date="2018-05" db="EMBL/GenBank/DDBJ databases">
        <authorList>
            <person name="Lanie J.A."/>
            <person name="Ng W.-L."/>
            <person name="Kazmierczak K.M."/>
            <person name="Andrzejewski T.M."/>
            <person name="Davidsen T.M."/>
            <person name="Wayne K.J."/>
            <person name="Tettelin H."/>
            <person name="Glass J.I."/>
            <person name="Rusch D."/>
            <person name="Podicherti R."/>
            <person name="Tsui H.-C.T."/>
            <person name="Winkler M.E."/>
        </authorList>
    </citation>
    <scope>NUCLEOTIDE SEQUENCE</scope>
</reference>
<sequence>AITSGVACGGCIACRQAGRQSYQDDSPWPETVIPRQLPPGRLDAFAAERRFGRVLTIGLGQRVAQFSQQQLQGLLGFLKSSGGCQMFVAQTQVLDQFSKVLASRPPADVLMLEDLAEWDPDSSAGVRTAIFSDDHDCSNEDSRWLHGHTRIPLIIRLTEEEDPQVDGGYPLGLLTD</sequence>
<evidence type="ECO:0000313" key="1">
    <source>
        <dbReference type="EMBL" id="SVC71237.1"/>
    </source>
</evidence>
<dbReference type="AlphaFoldDB" id="A0A382PEG3"/>
<gene>
    <name evidence="1" type="ORF">METZ01_LOCUS324091</name>
</gene>
<accession>A0A382PEG3</accession>
<protein>
    <submittedName>
        <fullName evidence="1">Uncharacterized protein</fullName>
    </submittedName>
</protein>
<proteinExistence type="predicted"/>